<gene>
    <name evidence="2" type="ORF">BDV96DRAFT_468436</name>
</gene>
<evidence type="ECO:0000313" key="3">
    <source>
        <dbReference type="Proteomes" id="UP000799770"/>
    </source>
</evidence>
<proteinExistence type="predicted"/>
<dbReference type="Proteomes" id="UP000799770">
    <property type="component" value="Unassembled WGS sequence"/>
</dbReference>
<dbReference type="PANTHER" id="PTHR47843:SF2">
    <property type="entry name" value="BTB DOMAIN-CONTAINING PROTEIN"/>
    <property type="match status" value="1"/>
</dbReference>
<name>A0A6A5ZQQ0_9PLEO</name>
<evidence type="ECO:0000259" key="1">
    <source>
        <dbReference type="PROSITE" id="PS50097"/>
    </source>
</evidence>
<reference evidence="2" key="1">
    <citation type="journal article" date="2020" name="Stud. Mycol.">
        <title>101 Dothideomycetes genomes: a test case for predicting lifestyles and emergence of pathogens.</title>
        <authorList>
            <person name="Haridas S."/>
            <person name="Albert R."/>
            <person name="Binder M."/>
            <person name="Bloem J."/>
            <person name="Labutti K."/>
            <person name="Salamov A."/>
            <person name="Andreopoulos B."/>
            <person name="Baker S."/>
            <person name="Barry K."/>
            <person name="Bills G."/>
            <person name="Bluhm B."/>
            <person name="Cannon C."/>
            <person name="Castanera R."/>
            <person name="Culley D."/>
            <person name="Daum C."/>
            <person name="Ezra D."/>
            <person name="Gonzalez J."/>
            <person name="Henrissat B."/>
            <person name="Kuo A."/>
            <person name="Liang C."/>
            <person name="Lipzen A."/>
            <person name="Lutzoni F."/>
            <person name="Magnuson J."/>
            <person name="Mondo S."/>
            <person name="Nolan M."/>
            <person name="Ohm R."/>
            <person name="Pangilinan J."/>
            <person name="Park H.-J."/>
            <person name="Ramirez L."/>
            <person name="Alfaro M."/>
            <person name="Sun H."/>
            <person name="Tritt A."/>
            <person name="Yoshinaga Y."/>
            <person name="Zwiers L.-H."/>
            <person name="Turgeon B."/>
            <person name="Goodwin S."/>
            <person name="Spatafora J."/>
            <person name="Crous P."/>
            <person name="Grigoriev I."/>
        </authorList>
    </citation>
    <scope>NUCLEOTIDE SEQUENCE</scope>
    <source>
        <strain evidence="2">CBS 627.86</strain>
    </source>
</reference>
<feature type="domain" description="BTB" evidence="1">
    <location>
        <begin position="1"/>
        <end position="59"/>
    </location>
</feature>
<accession>A0A6A5ZQQ0</accession>
<dbReference type="PROSITE" id="PS50097">
    <property type="entry name" value="BTB"/>
    <property type="match status" value="1"/>
</dbReference>
<dbReference type="Pfam" id="PF00651">
    <property type="entry name" value="BTB"/>
    <property type="match status" value="1"/>
</dbReference>
<protein>
    <recommendedName>
        <fullName evidence="1">BTB domain-containing protein</fullName>
    </recommendedName>
</protein>
<dbReference type="CDD" id="cd18186">
    <property type="entry name" value="BTB_POZ_ZBTB_KLHL-like"/>
    <property type="match status" value="1"/>
</dbReference>
<dbReference type="SUPFAM" id="SSF54695">
    <property type="entry name" value="POZ domain"/>
    <property type="match status" value="1"/>
</dbReference>
<dbReference type="Gene3D" id="3.30.710.10">
    <property type="entry name" value="Potassium Channel Kv1.1, Chain A"/>
    <property type="match status" value="1"/>
</dbReference>
<feature type="non-terminal residue" evidence="2">
    <location>
        <position position="137"/>
    </location>
</feature>
<dbReference type="InterPro" id="IPR011333">
    <property type="entry name" value="SKP1/BTB/POZ_sf"/>
</dbReference>
<keyword evidence="3" id="KW-1185">Reference proteome</keyword>
<dbReference type="PANTHER" id="PTHR47843">
    <property type="entry name" value="BTB DOMAIN-CONTAINING PROTEIN-RELATED"/>
    <property type="match status" value="1"/>
</dbReference>
<dbReference type="EMBL" id="ML977311">
    <property type="protein sequence ID" value="KAF2121789.1"/>
    <property type="molecule type" value="Genomic_DNA"/>
</dbReference>
<evidence type="ECO:0000313" key="2">
    <source>
        <dbReference type="EMBL" id="KAF2121789.1"/>
    </source>
</evidence>
<dbReference type="InterPro" id="IPR000210">
    <property type="entry name" value="BTB/POZ_dom"/>
</dbReference>
<feature type="non-terminal residue" evidence="2">
    <location>
        <position position="1"/>
    </location>
</feature>
<organism evidence="2 3">
    <name type="scientific">Lophiotrema nucula</name>
    <dbReference type="NCBI Taxonomy" id="690887"/>
    <lineage>
        <taxon>Eukaryota</taxon>
        <taxon>Fungi</taxon>
        <taxon>Dikarya</taxon>
        <taxon>Ascomycota</taxon>
        <taxon>Pezizomycotina</taxon>
        <taxon>Dothideomycetes</taxon>
        <taxon>Pleosporomycetidae</taxon>
        <taxon>Pleosporales</taxon>
        <taxon>Lophiotremataceae</taxon>
        <taxon>Lophiotrema</taxon>
    </lineage>
</organism>
<sequence length="137" mass="15916">FYVHEFAICDRSPFFDKAMKPEWADQRPDPRVIELPDDDPAAFSLYLHWLYTKKLPVLPDDQESPSYEGFHNLAYAYVLGERLMDIEFKNVVADAYVLYARGTAPGKQHYPSNEDVRILYEGTSEGSPIRQLLIDIW</sequence>
<dbReference type="AlphaFoldDB" id="A0A6A5ZQQ0"/>
<dbReference type="OrthoDB" id="1022638at2759"/>